<gene>
    <name evidence="2" type="ORF">DZG00_06000</name>
</gene>
<feature type="transmembrane region" description="Helical" evidence="1">
    <location>
        <begin position="49"/>
        <end position="72"/>
    </location>
</feature>
<feature type="transmembrane region" description="Helical" evidence="1">
    <location>
        <begin position="185"/>
        <end position="212"/>
    </location>
</feature>
<dbReference type="EMBL" id="QWGT01000059">
    <property type="protein sequence ID" value="RIJ52168.1"/>
    <property type="molecule type" value="Genomic_DNA"/>
</dbReference>
<keyword evidence="1" id="KW-0812">Transmembrane</keyword>
<accession>A0A399T9D4</accession>
<feature type="transmembrane region" description="Helical" evidence="1">
    <location>
        <begin position="157"/>
        <end position="179"/>
    </location>
</feature>
<feature type="transmembrane region" description="Helical" evidence="1">
    <location>
        <begin position="84"/>
        <end position="108"/>
    </location>
</feature>
<keyword evidence="3" id="KW-1185">Reference proteome</keyword>
<protein>
    <submittedName>
        <fullName evidence="2">Uncharacterized protein</fullName>
    </submittedName>
</protein>
<comment type="caution">
    <text evidence="2">The sequence shown here is derived from an EMBL/GenBank/DDBJ whole genome shotgun (WGS) entry which is preliminary data.</text>
</comment>
<evidence type="ECO:0000313" key="2">
    <source>
        <dbReference type="EMBL" id="RIJ52168.1"/>
    </source>
</evidence>
<feature type="transmembrane region" description="Helical" evidence="1">
    <location>
        <begin position="128"/>
        <end position="150"/>
    </location>
</feature>
<evidence type="ECO:0000256" key="1">
    <source>
        <dbReference type="SAM" id="Phobius"/>
    </source>
</evidence>
<organism evidence="2 3">
    <name type="scientific">Clavibacter lycopersici</name>
    <dbReference type="NCBI Taxonomy" id="2301718"/>
    <lineage>
        <taxon>Bacteria</taxon>
        <taxon>Bacillati</taxon>
        <taxon>Actinomycetota</taxon>
        <taxon>Actinomycetes</taxon>
        <taxon>Micrococcales</taxon>
        <taxon>Microbacteriaceae</taxon>
        <taxon>Clavibacter</taxon>
    </lineage>
</organism>
<sequence length="230" mass="23221">MRATAMSGSPRTTLVAGIASAGALLLQPGLLGGFRVQPTPDMASTIVLQGPVVTVAALAMSVIAAVALVRGVRGEPGMMRASRVAGVAVLVVVGAQVALALTSALIGLTLADPTQPMPPSALAILPQAAVAVHAIALAALAVVVICGRLLEPVARVALLFLALATTVSWLSQTGIAAFLQGDGWLPLLVLLLLALRAVMLVASIGLVIGLLVHGRSAAMRARAEAIHRAW</sequence>
<evidence type="ECO:0000313" key="3">
    <source>
        <dbReference type="Proteomes" id="UP000266484"/>
    </source>
</evidence>
<dbReference type="Proteomes" id="UP000266484">
    <property type="component" value="Unassembled WGS sequence"/>
</dbReference>
<reference evidence="2 3" key="1">
    <citation type="submission" date="2018-08" db="EMBL/GenBank/DDBJ databases">
        <title>Genome Sequence of Clavibacter michiganensis Subspecies type strains, and the Atypical Peach-Colored Strains Isolated from Tomato.</title>
        <authorList>
            <person name="Osdaghi E."/>
            <person name="Portier P."/>
            <person name="Briand M."/>
            <person name="Jacques M.-A."/>
        </authorList>
    </citation>
    <scope>NUCLEOTIDE SEQUENCE [LARGE SCALE GENOMIC DNA]</scope>
    <source>
        <strain evidence="2 3">CFBP 8615</strain>
    </source>
</reference>
<dbReference type="AlphaFoldDB" id="A0A399T9D4"/>
<name>A0A399T9D4_9MICO</name>
<keyword evidence="1" id="KW-0472">Membrane</keyword>
<proteinExistence type="predicted"/>
<keyword evidence="1" id="KW-1133">Transmembrane helix</keyword>